<dbReference type="InterPro" id="IPR036582">
    <property type="entry name" value="Mao_N_sf"/>
</dbReference>
<dbReference type="KEGG" id="plut:EI981_03710"/>
<dbReference type="InterPro" id="IPR029058">
    <property type="entry name" value="AB_hydrolase_fold"/>
</dbReference>
<dbReference type="RefSeq" id="WP_126995572.1">
    <property type="nucleotide sequence ID" value="NZ_CP034346.1"/>
</dbReference>
<evidence type="ECO:0000259" key="2">
    <source>
        <dbReference type="Pfam" id="PF07833"/>
    </source>
</evidence>
<dbReference type="InterPro" id="IPR012854">
    <property type="entry name" value="Cu_amine_oxidase-like_N"/>
</dbReference>
<sequence length="536" mass="58369">MSKKRTPLNAAIAATIALSLMLPMGASAAPSFSSSTALTPLRESALEYGADVKWNQQTHTIIITKGNIVIKLEAGKSQAIVNGKQVVLEHPITIVSGHALIDTKFINELFQELQQSTDPADLFIQGLQAGDGAESAKYVSPSSATALQENLLKVLWSNFETVYGKMKLTGSKTEKVNAVHRNVTYGVESEMVPLKITVRMNLSGQVDDLNVTTASDDSGYKKPSYDKPDSYTEQEVTVGQGSLALPGTLTLPKGDGPFPAIVLVQGSGPHDRDSSIGGTKLFRDLAAGLASQGIAVLRYDKVTYEHSFKVATNPKFTMKQESVDDALAAVQMLKGNASIDTSRIFVAGHSQGGYAIPLLVAEDKGHNVAGTVVISGPSGKFADVLAEQQQELVQRVKQLGIDAAPYEQQAAQYIALANIVNDPQYTVDHMPEQFPLQPAYWWFEQKNYVPAELAKSQSIPILILQGENDWQVPMKQFEDWKTALKDRKDVKFKSYPNVNHLLISYQGVSIGAEYIQPSNVSENIVDDIATWIQEFK</sequence>
<dbReference type="SUPFAM" id="SSF55383">
    <property type="entry name" value="Copper amine oxidase, domain N"/>
    <property type="match status" value="1"/>
</dbReference>
<dbReference type="Gene3D" id="3.40.50.1820">
    <property type="entry name" value="alpha/beta hydrolase"/>
    <property type="match status" value="1"/>
</dbReference>
<dbReference type="Gene3D" id="3.30.457.10">
    <property type="entry name" value="Copper amine oxidase-like, N-terminal domain"/>
    <property type="match status" value="1"/>
</dbReference>
<dbReference type="PANTHER" id="PTHR43265:SF1">
    <property type="entry name" value="ESTERASE ESTD"/>
    <property type="match status" value="1"/>
</dbReference>
<dbReference type="Pfam" id="PF12146">
    <property type="entry name" value="Hydrolase_4"/>
    <property type="match status" value="1"/>
</dbReference>
<gene>
    <name evidence="4" type="ORF">EI981_03710</name>
</gene>
<dbReference type="OrthoDB" id="9809549at2"/>
<organism evidence="4 5">
    <name type="scientific">Paenibacillus lutimineralis</name>
    <dbReference type="NCBI Taxonomy" id="2707005"/>
    <lineage>
        <taxon>Bacteria</taxon>
        <taxon>Bacillati</taxon>
        <taxon>Bacillota</taxon>
        <taxon>Bacilli</taxon>
        <taxon>Bacillales</taxon>
        <taxon>Paenibacillaceae</taxon>
        <taxon>Paenibacillus</taxon>
    </lineage>
</organism>
<dbReference type="PANTHER" id="PTHR43265">
    <property type="entry name" value="ESTERASE ESTD"/>
    <property type="match status" value="1"/>
</dbReference>
<feature type="chain" id="PRO_5018775702" evidence="1">
    <location>
        <begin position="29"/>
        <end position="536"/>
    </location>
</feature>
<keyword evidence="1" id="KW-0732">Signal</keyword>
<name>A0A3Q9I8Q4_9BACL</name>
<dbReference type="SUPFAM" id="SSF53474">
    <property type="entry name" value="alpha/beta-Hydrolases"/>
    <property type="match status" value="1"/>
</dbReference>
<dbReference type="AlphaFoldDB" id="A0A3Q9I8Q4"/>
<feature type="signal peptide" evidence="1">
    <location>
        <begin position="1"/>
        <end position="28"/>
    </location>
</feature>
<evidence type="ECO:0000256" key="1">
    <source>
        <dbReference type="SAM" id="SignalP"/>
    </source>
</evidence>
<reference evidence="5" key="1">
    <citation type="submission" date="2018-12" db="EMBL/GenBank/DDBJ databases">
        <title>Complete genome sequence of Paenibacillus sp. MBLB1234.</title>
        <authorList>
            <person name="Nam Y.-D."/>
            <person name="Kang J."/>
            <person name="Chung W.-H."/>
            <person name="Park Y.S."/>
        </authorList>
    </citation>
    <scope>NUCLEOTIDE SEQUENCE [LARGE SCALE GENOMIC DNA]</scope>
    <source>
        <strain evidence="5">MBLB1234</strain>
    </source>
</reference>
<feature type="domain" description="Serine aminopeptidase S33" evidence="3">
    <location>
        <begin position="281"/>
        <end position="503"/>
    </location>
</feature>
<protein>
    <submittedName>
        <fullName evidence="4">Alpha/beta fold hydrolase</fullName>
    </submittedName>
</protein>
<dbReference type="GO" id="GO:0052689">
    <property type="term" value="F:carboxylic ester hydrolase activity"/>
    <property type="evidence" value="ECO:0007669"/>
    <property type="project" value="TreeGrafter"/>
</dbReference>
<accession>A0A3Q9I8Q4</accession>
<dbReference type="Proteomes" id="UP000270678">
    <property type="component" value="Chromosome"/>
</dbReference>
<dbReference type="InterPro" id="IPR022742">
    <property type="entry name" value="Hydrolase_4"/>
</dbReference>
<keyword evidence="5" id="KW-1185">Reference proteome</keyword>
<feature type="domain" description="Copper amine oxidase-like N-terminal" evidence="2">
    <location>
        <begin position="27"/>
        <end position="110"/>
    </location>
</feature>
<evidence type="ECO:0000259" key="3">
    <source>
        <dbReference type="Pfam" id="PF12146"/>
    </source>
</evidence>
<dbReference type="EMBL" id="CP034346">
    <property type="protein sequence ID" value="AZS13673.1"/>
    <property type="molecule type" value="Genomic_DNA"/>
</dbReference>
<evidence type="ECO:0000313" key="4">
    <source>
        <dbReference type="EMBL" id="AZS13673.1"/>
    </source>
</evidence>
<proteinExistence type="predicted"/>
<evidence type="ECO:0000313" key="5">
    <source>
        <dbReference type="Proteomes" id="UP000270678"/>
    </source>
</evidence>
<dbReference type="InterPro" id="IPR053145">
    <property type="entry name" value="AB_hydrolase_Est10"/>
</dbReference>
<keyword evidence="4" id="KW-0378">Hydrolase</keyword>
<dbReference type="Pfam" id="PF07833">
    <property type="entry name" value="Cu_amine_oxidN1"/>
    <property type="match status" value="1"/>
</dbReference>